<accession>A0A915PHK6</accession>
<organism evidence="1 2">
    <name type="scientific">Setaria digitata</name>
    <dbReference type="NCBI Taxonomy" id="48799"/>
    <lineage>
        <taxon>Eukaryota</taxon>
        <taxon>Metazoa</taxon>
        <taxon>Ecdysozoa</taxon>
        <taxon>Nematoda</taxon>
        <taxon>Chromadorea</taxon>
        <taxon>Rhabditida</taxon>
        <taxon>Spirurina</taxon>
        <taxon>Spiruromorpha</taxon>
        <taxon>Filarioidea</taxon>
        <taxon>Setariidae</taxon>
        <taxon>Setaria</taxon>
    </lineage>
</organism>
<protein>
    <submittedName>
        <fullName evidence="2">Uncharacterized protein</fullName>
    </submittedName>
</protein>
<proteinExistence type="predicted"/>
<name>A0A915PHK6_9BILA</name>
<reference evidence="2" key="1">
    <citation type="submission" date="2022-11" db="UniProtKB">
        <authorList>
            <consortium name="WormBaseParasite"/>
        </authorList>
    </citation>
    <scope>IDENTIFICATION</scope>
</reference>
<keyword evidence="1" id="KW-1185">Reference proteome</keyword>
<evidence type="ECO:0000313" key="2">
    <source>
        <dbReference type="WBParaSite" id="sdigi.contig114.g4623.t1"/>
    </source>
</evidence>
<dbReference type="Proteomes" id="UP000887581">
    <property type="component" value="Unplaced"/>
</dbReference>
<sequence>MLTGKSAPSLGKAIAKSPEDHRLIDTVCCETNRAEEALYLTKNSAMPWMRYLVRQNVVKQQFEHLSLWKKKKKIEIQHDELSQKEITSRNAEVMYLLIEDLIPVVLSFAQALLSDPSAWNLLKRSFFYDNRIK</sequence>
<dbReference type="AlphaFoldDB" id="A0A915PHK6"/>
<dbReference type="WBParaSite" id="sdigi.contig114.g4623.t1">
    <property type="protein sequence ID" value="sdigi.contig114.g4623.t1"/>
    <property type="gene ID" value="sdigi.contig114.g4623"/>
</dbReference>
<evidence type="ECO:0000313" key="1">
    <source>
        <dbReference type="Proteomes" id="UP000887581"/>
    </source>
</evidence>